<feature type="transmembrane region" description="Helical" evidence="3">
    <location>
        <begin position="4748"/>
        <end position="4767"/>
    </location>
</feature>
<evidence type="ECO:0000313" key="6">
    <source>
        <dbReference type="Proteomes" id="UP001216674"/>
    </source>
</evidence>
<dbReference type="PANTHER" id="PTHR32305:SF15">
    <property type="entry name" value="PROTEIN RHSA-RELATED"/>
    <property type="match status" value="1"/>
</dbReference>
<evidence type="ECO:0000256" key="3">
    <source>
        <dbReference type="SAM" id="Phobius"/>
    </source>
</evidence>
<dbReference type="InterPro" id="IPR056823">
    <property type="entry name" value="TEN-like_YD-shell"/>
</dbReference>
<feature type="compositionally biased region" description="Pro residues" evidence="2">
    <location>
        <begin position="4639"/>
        <end position="4650"/>
    </location>
</feature>
<dbReference type="InterPro" id="IPR006530">
    <property type="entry name" value="YD"/>
</dbReference>
<reference evidence="5 6" key="1">
    <citation type="submission" date="2023-03" db="EMBL/GenBank/DDBJ databases">
        <title>Draft assemblies of triclosan tolerant bacteria isolated from returned activated sludge.</title>
        <authorList>
            <person name="Van Hamelsveld S."/>
        </authorList>
    </citation>
    <scope>NUCLEOTIDE SEQUENCE [LARGE SCALE GENOMIC DNA]</scope>
    <source>
        <strain evidence="5 6">GW210010_S58</strain>
    </source>
</reference>
<dbReference type="CDD" id="cd00118">
    <property type="entry name" value="LysM"/>
    <property type="match status" value="1"/>
</dbReference>
<sequence length="5344" mass="579085">MVAIVTGNGLGLQTGSGYVLGSRGQIGDAGLGRGGERVYVNATTGNLYIQHLDQFLVGRGPDIGLTRTYNSQGQLSDGTGPSWRPGQYRYVSLLFGTIGAAGSTVRRVDWDGSEAVFTWDAARSKYVSTDGAGAYDLLAYDGASKQWTWTDGDTGLVERYDGNNGGRIVSQADVSSNTVGYSYDAAGNLVRVQSASGESVYLDYTGNLLTQVRSEYKDSAGTLVARPTVRYSYDTSSRLSRMGIDLTPEDGVVTDGKEYWTSYTYNGSSQRIASITQSDGSKLEFTYVASGNTYRISTLKQTMDGVARTTSLSYDSATQTTITDALGQKTVLGYDARGRLIQIKTPAVGGVIQTVTYGYDNADNLISIQSQAGSEPAQTITYQYDGNGNLILQRDDAGNTVMRTYDAGNRVLTETTYVVPDPDGAGAQQPSQALTTRYIYDSKERLRFTVSAEGRVNELKYDVYGQVVNTTSYNAGFYAVAGLAATTTLSESQLQTWTDTQPKEQRGVIDNTYDFRGGITSTTKYGALYASGSGYGASGFEVDRINYWYNQEGRLIKRNAYFTDGTKGEVFTYDGLGRMASATDMLGAVTLYQYDDANRKTTVTLANGLVRVSIYSQAGELLAVTESGAGVSAATRKTYYDSLGRIRMTEDETGVRVHTLYDEAGRQIATVDGNGTLVERVYDGLGRQIRTITYAATLTAAQLASLVDAAGKPKLLSGTAMLTLENASIRPTRDTTKDRADYRFYDSANRLIKSVSSAGAVTDYSYDGLSRLVGTTARAKPVDPATLAITPTLTNATVTADAADRTQRSFYDGDGKLTGLLDAEGYLTEYRYDAAGNRTQTIRYSTRTDTTKRVTGTLIELRPNNASSDIRQYAWYDMRGNVIAEVDGEGYLTTYLYDIRGNVARKLEGSRLDPATLTSPQAVPVTFQAKGTVAGGVWPAVEVWVDGVKAGSVTVNSTDFATYTVNVANIVPVGPHRISLVYTNDATIGTEDRNLWVRNGKFGTRTFVDGPEIQYFDAGVGNAAFDGQSLTYTPSPIPAEKQFSASGAITWTLSTQWTAMAFATPGANPRRTDYSYDYNNRLNKETRYLASGTESTDYAYDTVGNRISVKDVSRQLQYRYDARGRMTQELNGEGSVALAALGASPTQAQIDAVWATWATQYAYDAAGRRISSTAPDGRKTFYYYNNDSQLTYVATSAGEVVQYGYSAFGERESTTVFAARVTDQTVLAALVGGLETTAFTSKVIRNASADIVTSVTYDQAGRVKTSTDGRKSVATNTYTAFGELDTRLTPIANGVTALLSNTYDRRGLLVSSIQDKGGLNFIGSTAYDAFGRITQTTDASGAIRSQSYDRAGRIVTVTDALGDVARISYDAFGNVLTRTDRTGKTTTYAYSALERQVTMTTPEGLVTVTRRNAWGQTIDVVDPRGNKTEYSYDANGQLLGTKTASGTLNLTSGSRYDTAGRIAETTDANGNKATYQYDAAGRVLTRTVDPGGLALKTTYEYDTSGRTIRVMDANQVVTETQYDENGQKVLVTVDKGVGTLELKTKFEYDAAGNTLKVTEGFGTVEAKITQYVYDKANRRTLMQVDPAGLNLKTAYAYDKAGNVASMTDANGNQTRYFYNAESRLIYTVDGLGNTIRRDYDDEGRLAGTLAYARQIALTGLTDATPRTEIEARTAPLAADAGNRLTRYAYDGNGRLRYTVDPGNYVTEQRYDAAGNVTQVVRYARPISAPTVGSIDSRTITLTGSSDRLGGAQPSPIDTNKTYIIRARLRQVTGEGSIYIGVGTRDANGKEIVNSTGASFSYTAASNVRLTASMGWQTFEAQITGEYTPAAGVYDAKKFFAGSKSAAPLLLYNYYNNGGEDSSRTVEVDYLELVDAATGQVLNANSNMADGTASWTDYRNAPIKANAADAVLTVAQLQSLLHADGTQDATERRVYDAANRVSYSVDAKGYVTNYTYDGNGNVIKTIRYAKAVSVPADDTRQGKTIALSGNTDRLVGAQPAPIDTSKTYIVRARVRQVTGEGSIYIGVSTRDASGKEIVNSAGGNFSYAAASNVRLTPSMGWQTFEARITGEYTPAAGVYDAKKFFAGSQSAVPLLLYNYGSNGGADSSRTVEVDYLELVDAANGQVLNANGNMEGGATSWTDIQNVPIKANAADTELTAAALQGLLHVDAANDVVERNLYDKASRKVFSVDGMSYVTQITYDGVGRQSKVIRYATTTTVTDSTTTAALQTTLPAAMPPATAAVTETRYDRAGRVFETVDAGAIVTRHMLDALGQATQVIRAYGTTDQTTTARAYDKVGRLLSETRAYGTAAAATTLYRYRFEATGVVKETIDPRGAELVTSDSDWAKAVRSDILKKETTVATLTAADKETLLKAFATITSYDKIGRVSSVKDPLGGETLTEYDAFGNAVKVTDPRRNVGLFYFDALNRNIVQVDPEGYVTQTEYNATGKPVMVRRFASKINGTVTTNVLPEVLAKAPDSPAGRVYVLGNDALDAKTAFQYDKLGRLTLTTDAEGGTEAITYDAFSNKATFKNKLEGVTAYQYDKRGLLIRETLPVKSKNQANVLIDVVNAYEYDARGNRIKTIEALGLGEQRITQFTYNLLDQLTQTQKEAMRTFALDVGWKDNVIPTETRQYDKRGNLTVVTAANGGVTRMYYDAANRKAAELNPAGTLTQFTYDKTGNAITTRTYAEVYGESILGVAPIPSSIAKFREVKYKFDANSRMIESRISGTVSVWRDNLTGSLGVGTGDIVRQWTYDLGGLKIREVDPNRGEIYTFYDKLGRQVLGVDQEGYAIAWARDTNGNVLQETKYARRRDASIQIGPETKPQDLKLESDPINDRVTVYTYDRNGKVSSESKLNVRYTTAQPGLAGTEITGTVKVEFGYDKAGNLTQKTDALGKKTDLQYDMLGRQIRQQLPQMVDVRGFAVRSKTDYEYDGLGNTIRIIRRGENDAAEGDDQIQRFVYGANGLVASEFDALNRERKYGHDASGNTTYVEYTRLDADGAARIEATQLKYDTNNREVARVNAWRLTEATPWTYGDRQEIRYNQFSEMIGRKTGAGGPSGTWQTTYEYDDVGRVWRTNADQGVYRMFMYDASGNATVKMESQANDLSTMTLDTVKAELGNPTGPSLFQVTVTLFDKRNQVIDVIQPDFTKSDRVPGGVTYTNLNIAAGERYGRASVVRGAAVNEPVPLPSLESNAKAPAITGNLVMTGQMTGTVRGGQQLIVNLPELARVYGNYDIYVEVDDEGSMFSALPFPQSRPFKRQSIPGYAYDRPRQAVVNLPAVAEGNLSGFYRYTARVYLQSGGQRTLLGNWSRSWVGSTLSNPDGPEYDAAIRSVEQQTLSEGANRLMLSDAGLSAQNSELRLYARTSSNAVFQDMSNLLRTERGTIVAGLDGLSGEYEFLFVAVSKSSGELQRFTRFNATVARADGEVRIAWRFGDDSASLTANGAFVWVGGGIDIYRLGLSSDASAKVKVSYKLTGSSGAWQSKWLTSASAKDAWRWDLQGLSGNYDVLIEHFDAQDRQLAALTGTLSTGNRTLELKDPVTDPTTVIFKSLPRGKLKVTYRPLTQIGVAPRTIEIDAQGDGRYLWNVVASGVPWGHLYALEYEVVDTSGQVLMRGMDHVNLEFGDIDWSRFPWTDGVEIGDYWVKFTNVPPESPKKADRMQVTVTLPTYTPSFRTVTILADAAGILKWHIDDLQIFETRLDFFQLDFKFYKDGVLLEELEGSYARRAGDDFNVIRLRTYLIPPRTLIREQYGRFDVMFNPAAPAAKRMELRYRLNGKYVEDFAAASLTADAQGKFKFDGMMLRDGEYEFYYDLFDAGGKNLGRHTGYFVRNEDPQSVSYNRDIQWVISIPANGGAIHRRQERNAFGDVISEMDGRGSPGDGGAYTTSMVYNTLGKLIDRIGPESSIYPSNDTPVRLRPTTHYGYDANGNLTLVKDANGNSNWQDWEYGLEKAAVRSELHADGGGRTNLYDILGNRSATTDVVDRNAAGVVTVARRTDYVYDLMGQLKQVLRPVDPNKGYARSIDGYEYDILGNRIAVTNALNFRTRTYYDVDGRVVRTVSADGLATNISYTYDSVIGTVGARSIGGWRRTTQIENETRKLVDDLDIYGRTVKHIDLGGHAFTYQFNNAGLIKSQTGSSGQNILYEYFANGMVRSIEDKATGLLSLFQYDRNGNRIFEGVKSTFNGYAFQQSNTEYDALNRITKITDPRYTIEYWYDAVGNRRRMLSQYYDGTGIRQERQEYWYKYDAMNRFTVTMGQLVNKEIVQGASGDGVALTYNKLGERTSSLKADKGRAEIYGYDVNGSLTTVHTSGKLTSQRENDAAGRVTTYTEWDENSPASVTRKLIRTWSKDNLLMQEHDSKNDRGTNYAYNRDGAIRSAQTYDNVPAKPGESKTTTLTEYSYDYWDTAKQSRIMVTASNPNAPGWKPGLSDFTYDVNGRLKTTVDANSDTDKRRSFTYQVDADGQILQRDELLGGTVDPATRQLIGARSNRWHSYYFFDGKRVGNIGNDGLERVDYALELARREQTEVKSDDRYRRFTPVKAADFDENYQPINSTYPGAVSGTHTVRSGETLGSIASTLWGDASLWYVLAEANGYLSPDVALPAGMMLVVPNKVTNIHNNASTFKVYDAGKAIGDTSPTLPDPPPPPPLPPAAKGGGGCGGIGMVIAIVVAVVATIVTAGAAATAMGATSGIWSAGIAAVTGNIAVLGTAVGWAGAIGSAAIGGAIGSIASQGVMMAAGLQDKFSWKGVALGAVGAGVASGLGVSGLASSLKDLGNAGGAIATGAIRSTVTQGIGVVTGLQRSFDWQGVAASAVAAGVGYGVQQAVGSQLFDNWSGKTAQALMAANPGKAFGIDAFSGLAAGTASAAVRGNLNGNIGNIAIDAISSSVGNRIAEMLAQRSSYTVGNALGASVAGSNSSSSGRTSQDQALAQAQGSAMNFGSVYGNADGPSYLSSTPTTGMFDGLTIASDTRFSTLGSGIAGGASGSEAGGRQRENELARLRLEAGYDRAELQGRSRAEFQVGPVLNVEINGVGIGGADPVRSDLEVAPGFFAQRYGMATTMMTDPSLSLGQRAGALGLATAVAPLMIGEEAVRGMLNIPAHLSEGVQYLDRAAKAQTVGDSFRNADMAAGRFLEAGLNTVGLGSLAKAGAAQLAGPLAEFASRASTINFVGSSGGFSGLRTQAGSVNPAAFVGEVDTIASSSKTITATRLGNRRLPDGDMPWVSYQKHVTGRSYEELWQVNQERVALDGRRAGYTIEAKWTGRNDAAWDASPYNPSHRYYNEGKIVDQATRQIELNAATSGNGVRFAVSNEAAQQRFTTLFQQHFPTQMGDGTLRVWHVPGNGMR</sequence>
<dbReference type="PANTHER" id="PTHR32305">
    <property type="match status" value="1"/>
</dbReference>
<dbReference type="InterPro" id="IPR031325">
    <property type="entry name" value="RHS_repeat"/>
</dbReference>
<feature type="transmembrane region" description="Helical" evidence="3">
    <location>
        <begin position="4660"/>
        <end position="4684"/>
    </location>
</feature>
<dbReference type="InterPro" id="IPR018392">
    <property type="entry name" value="LysM"/>
</dbReference>
<protein>
    <submittedName>
        <fullName evidence="5">Carbohydrate-binding domain-containing protein</fullName>
    </submittedName>
</protein>
<keyword evidence="3" id="KW-1133">Transmembrane helix</keyword>
<gene>
    <name evidence="5" type="ORF">P3W85_28425</name>
</gene>
<dbReference type="Pfam" id="PF05593">
    <property type="entry name" value="RHS_repeat"/>
    <property type="match status" value="10"/>
</dbReference>
<evidence type="ECO:0000313" key="5">
    <source>
        <dbReference type="EMBL" id="MDF3836846.1"/>
    </source>
</evidence>
<dbReference type="Pfam" id="PF01476">
    <property type="entry name" value="LysM"/>
    <property type="match status" value="1"/>
</dbReference>
<dbReference type="PROSITE" id="PS51782">
    <property type="entry name" value="LYSM"/>
    <property type="match status" value="1"/>
</dbReference>
<dbReference type="Gene3D" id="2.180.10.10">
    <property type="entry name" value="RHS repeat-associated core"/>
    <property type="match status" value="11"/>
</dbReference>
<feature type="domain" description="LysM" evidence="4">
    <location>
        <begin position="4561"/>
        <end position="4609"/>
    </location>
</feature>
<keyword evidence="1" id="KW-0677">Repeat</keyword>
<keyword evidence="6" id="KW-1185">Reference proteome</keyword>
<dbReference type="NCBIfam" id="TIGR01643">
    <property type="entry name" value="YD_repeat_2x"/>
    <property type="match status" value="10"/>
</dbReference>
<evidence type="ECO:0000256" key="1">
    <source>
        <dbReference type="ARBA" id="ARBA00022737"/>
    </source>
</evidence>
<feature type="transmembrane region" description="Helical" evidence="3">
    <location>
        <begin position="4719"/>
        <end position="4739"/>
    </location>
</feature>
<dbReference type="EMBL" id="JARJLM010000464">
    <property type="protein sequence ID" value="MDF3836846.1"/>
    <property type="molecule type" value="Genomic_DNA"/>
</dbReference>
<feature type="transmembrane region" description="Helical" evidence="3">
    <location>
        <begin position="4691"/>
        <end position="4713"/>
    </location>
</feature>
<dbReference type="Gene3D" id="3.10.350.10">
    <property type="entry name" value="LysM domain"/>
    <property type="match status" value="1"/>
</dbReference>
<organism evidence="5 6">
    <name type="scientific">Cupriavidus basilensis</name>
    <dbReference type="NCBI Taxonomy" id="68895"/>
    <lineage>
        <taxon>Bacteria</taxon>
        <taxon>Pseudomonadati</taxon>
        <taxon>Pseudomonadota</taxon>
        <taxon>Betaproteobacteria</taxon>
        <taxon>Burkholderiales</taxon>
        <taxon>Burkholderiaceae</taxon>
        <taxon>Cupriavidus</taxon>
    </lineage>
</organism>
<evidence type="ECO:0000259" key="4">
    <source>
        <dbReference type="PROSITE" id="PS51782"/>
    </source>
</evidence>
<dbReference type="Pfam" id="PF16841">
    <property type="entry name" value="CBM60"/>
    <property type="match status" value="1"/>
</dbReference>
<comment type="caution">
    <text evidence="5">The sequence shown here is derived from an EMBL/GenBank/DDBJ whole genome shotgun (WGS) entry which is preliminary data.</text>
</comment>
<dbReference type="InterPro" id="IPR036779">
    <property type="entry name" value="LysM_dom_sf"/>
</dbReference>
<keyword evidence="3" id="KW-0812">Transmembrane</keyword>
<evidence type="ECO:0000256" key="2">
    <source>
        <dbReference type="SAM" id="MobiDB-lite"/>
    </source>
</evidence>
<dbReference type="InterPro" id="IPR031768">
    <property type="entry name" value="CBM60_xylan-bd"/>
</dbReference>
<dbReference type="SMART" id="SM00257">
    <property type="entry name" value="LysM"/>
    <property type="match status" value="1"/>
</dbReference>
<keyword evidence="3" id="KW-0472">Membrane</keyword>
<proteinExistence type="predicted"/>
<accession>A0ABT6AYR8</accession>
<dbReference type="Pfam" id="PF25023">
    <property type="entry name" value="TEN_YD-shell"/>
    <property type="match status" value="2"/>
</dbReference>
<dbReference type="InterPro" id="IPR050708">
    <property type="entry name" value="T6SS_VgrG/RHS"/>
</dbReference>
<dbReference type="Proteomes" id="UP001216674">
    <property type="component" value="Unassembled WGS sequence"/>
</dbReference>
<dbReference type="RefSeq" id="WP_276267203.1">
    <property type="nucleotide sequence ID" value="NZ_JARJLM010000464.1"/>
</dbReference>
<name>A0ABT6AYR8_9BURK</name>
<feature type="region of interest" description="Disordered" evidence="2">
    <location>
        <begin position="4634"/>
        <end position="4653"/>
    </location>
</feature>